<evidence type="ECO:0008006" key="4">
    <source>
        <dbReference type="Google" id="ProtNLM"/>
    </source>
</evidence>
<dbReference type="EMBL" id="FZQB01000007">
    <property type="protein sequence ID" value="SNT74426.1"/>
    <property type="molecule type" value="Genomic_DNA"/>
</dbReference>
<name>A0A239PWW3_9RHOB</name>
<dbReference type="Proteomes" id="UP000198307">
    <property type="component" value="Unassembled WGS sequence"/>
</dbReference>
<organism evidence="2 3">
    <name type="scientific">Paracoccus seriniphilus</name>
    <dbReference type="NCBI Taxonomy" id="184748"/>
    <lineage>
        <taxon>Bacteria</taxon>
        <taxon>Pseudomonadati</taxon>
        <taxon>Pseudomonadota</taxon>
        <taxon>Alphaproteobacteria</taxon>
        <taxon>Rhodobacterales</taxon>
        <taxon>Paracoccaceae</taxon>
        <taxon>Paracoccus</taxon>
    </lineage>
</organism>
<sequence length="115" mass="12377">MAFEYTVIAAPTRGEKAKDAKSPTDRYALALTAELNRMAADGWEYLRADVLPSEERSGLTGRTTVYHNVLVFRRPITTSGMTAELPAVSQSAPEPAAPPSANIQDQPAGTQDKAE</sequence>
<evidence type="ECO:0000256" key="1">
    <source>
        <dbReference type="SAM" id="MobiDB-lite"/>
    </source>
</evidence>
<protein>
    <recommendedName>
        <fullName evidence="4">DUF4177 domain-containing protein</fullName>
    </recommendedName>
</protein>
<evidence type="ECO:0000313" key="2">
    <source>
        <dbReference type="EMBL" id="SNT74426.1"/>
    </source>
</evidence>
<accession>A0A239PWW3</accession>
<dbReference type="RefSeq" id="WP_089344553.1">
    <property type="nucleotide sequence ID" value="NZ_CP067129.1"/>
</dbReference>
<proteinExistence type="predicted"/>
<gene>
    <name evidence="2" type="ORF">SAMN05444959_107142</name>
</gene>
<evidence type="ECO:0000313" key="3">
    <source>
        <dbReference type="Proteomes" id="UP000198307"/>
    </source>
</evidence>
<feature type="region of interest" description="Disordered" evidence="1">
    <location>
        <begin position="83"/>
        <end position="115"/>
    </location>
</feature>
<dbReference type="OrthoDB" id="7658888at2"/>
<keyword evidence="3" id="KW-1185">Reference proteome</keyword>
<dbReference type="AlphaFoldDB" id="A0A239PWW3"/>
<reference evidence="2 3" key="1">
    <citation type="submission" date="2017-07" db="EMBL/GenBank/DDBJ databases">
        <authorList>
            <person name="Sun Z.S."/>
            <person name="Albrecht U."/>
            <person name="Echele G."/>
            <person name="Lee C.C."/>
        </authorList>
    </citation>
    <scope>NUCLEOTIDE SEQUENCE [LARGE SCALE GENOMIC DNA]</scope>
    <source>
        <strain evidence="2 3">DSM 14827</strain>
    </source>
</reference>